<keyword evidence="6 13" id="KW-0479">Metal-binding</keyword>
<dbReference type="InterPro" id="IPR015803">
    <property type="entry name" value="Cys-tRNA-ligase"/>
</dbReference>
<dbReference type="AlphaFoldDB" id="A0A2A9F063"/>
<dbReference type="InterPro" id="IPR024909">
    <property type="entry name" value="Cys-tRNA/MSH_ligase"/>
</dbReference>
<name>A0A2A9F063_9MICO</name>
<evidence type="ECO:0000256" key="8">
    <source>
        <dbReference type="ARBA" id="ARBA00022833"/>
    </source>
</evidence>
<dbReference type="GO" id="GO:0005829">
    <property type="term" value="C:cytosol"/>
    <property type="evidence" value="ECO:0007669"/>
    <property type="project" value="TreeGrafter"/>
</dbReference>
<evidence type="ECO:0000256" key="5">
    <source>
        <dbReference type="ARBA" id="ARBA00022598"/>
    </source>
</evidence>
<feature type="binding site" evidence="13">
    <location>
        <position position="273"/>
    </location>
    <ligand>
        <name>ATP</name>
        <dbReference type="ChEBI" id="CHEBI:30616"/>
    </ligand>
</feature>
<dbReference type="FunFam" id="3.40.50.620:FF:000068">
    <property type="entry name" value="Cysteine--tRNA ligase"/>
    <property type="match status" value="1"/>
</dbReference>
<comment type="subunit">
    <text evidence="3 13">Monomer.</text>
</comment>
<dbReference type="InterPro" id="IPR014729">
    <property type="entry name" value="Rossmann-like_a/b/a_fold"/>
</dbReference>
<comment type="similarity">
    <text evidence="2 13">Belongs to the class-I aminoacyl-tRNA synthetase family.</text>
</comment>
<comment type="caution">
    <text evidence="15">The sequence shown here is derived from an EMBL/GenBank/DDBJ whole genome shotgun (WGS) entry which is preliminary data.</text>
</comment>
<evidence type="ECO:0000313" key="16">
    <source>
        <dbReference type="Proteomes" id="UP000224130"/>
    </source>
</evidence>
<dbReference type="SMART" id="SM00840">
    <property type="entry name" value="DALR_2"/>
    <property type="match status" value="1"/>
</dbReference>
<feature type="short sequence motif" description="'HIGH' region" evidence="13">
    <location>
        <begin position="31"/>
        <end position="41"/>
    </location>
</feature>
<reference evidence="15 16" key="1">
    <citation type="submission" date="2017-10" db="EMBL/GenBank/DDBJ databases">
        <title>Sequencing the genomes of 1000 actinobacteria strains.</title>
        <authorList>
            <person name="Klenk H.-P."/>
        </authorList>
    </citation>
    <scope>NUCLEOTIDE SEQUENCE [LARGE SCALE GENOMIC DNA]</scope>
    <source>
        <strain evidence="15 16">DSM 21863</strain>
    </source>
</reference>
<gene>
    <name evidence="13" type="primary">cysS</name>
    <name evidence="15" type="ORF">ATJ88_3097</name>
</gene>
<dbReference type="Gene3D" id="1.20.120.1910">
    <property type="entry name" value="Cysteine-tRNA ligase, C-terminal anti-codon recognition domain"/>
    <property type="match status" value="1"/>
</dbReference>
<evidence type="ECO:0000256" key="10">
    <source>
        <dbReference type="ARBA" id="ARBA00022917"/>
    </source>
</evidence>
<dbReference type="Pfam" id="PF23493">
    <property type="entry name" value="CysS_C"/>
    <property type="match status" value="1"/>
</dbReference>
<dbReference type="PANTHER" id="PTHR10890">
    <property type="entry name" value="CYSTEINYL-TRNA SYNTHETASE"/>
    <property type="match status" value="1"/>
</dbReference>
<dbReference type="InterPro" id="IPR056411">
    <property type="entry name" value="CysS_C"/>
</dbReference>
<dbReference type="GO" id="GO:0004817">
    <property type="term" value="F:cysteine-tRNA ligase activity"/>
    <property type="evidence" value="ECO:0007669"/>
    <property type="project" value="UniProtKB-UniRule"/>
</dbReference>
<dbReference type="GO" id="GO:0008270">
    <property type="term" value="F:zinc ion binding"/>
    <property type="evidence" value="ECO:0007669"/>
    <property type="project" value="UniProtKB-UniRule"/>
</dbReference>
<accession>A0A2A9F063</accession>
<dbReference type="GO" id="GO:0006423">
    <property type="term" value="P:cysteinyl-tRNA aminoacylation"/>
    <property type="evidence" value="ECO:0007669"/>
    <property type="project" value="UniProtKB-UniRule"/>
</dbReference>
<evidence type="ECO:0000259" key="14">
    <source>
        <dbReference type="SMART" id="SM00840"/>
    </source>
</evidence>
<dbReference type="NCBIfam" id="TIGR00435">
    <property type="entry name" value="cysS"/>
    <property type="match status" value="1"/>
</dbReference>
<evidence type="ECO:0000256" key="1">
    <source>
        <dbReference type="ARBA" id="ARBA00004496"/>
    </source>
</evidence>
<feature type="domain" description="Cysteinyl-tRNA synthetase class Ia DALR" evidence="14">
    <location>
        <begin position="350"/>
        <end position="412"/>
    </location>
</feature>
<keyword evidence="5 13" id="KW-0436">Ligase</keyword>
<evidence type="ECO:0000256" key="7">
    <source>
        <dbReference type="ARBA" id="ARBA00022741"/>
    </source>
</evidence>
<evidence type="ECO:0000256" key="3">
    <source>
        <dbReference type="ARBA" id="ARBA00011245"/>
    </source>
</evidence>
<feature type="binding site" evidence="13">
    <location>
        <position position="29"/>
    </location>
    <ligand>
        <name>Zn(2+)</name>
        <dbReference type="ChEBI" id="CHEBI:29105"/>
    </ligand>
</feature>
<comment type="catalytic activity">
    <reaction evidence="12 13">
        <text>tRNA(Cys) + L-cysteine + ATP = L-cysteinyl-tRNA(Cys) + AMP + diphosphate</text>
        <dbReference type="Rhea" id="RHEA:17773"/>
        <dbReference type="Rhea" id="RHEA-COMP:9661"/>
        <dbReference type="Rhea" id="RHEA-COMP:9679"/>
        <dbReference type="ChEBI" id="CHEBI:30616"/>
        <dbReference type="ChEBI" id="CHEBI:33019"/>
        <dbReference type="ChEBI" id="CHEBI:35235"/>
        <dbReference type="ChEBI" id="CHEBI:78442"/>
        <dbReference type="ChEBI" id="CHEBI:78517"/>
        <dbReference type="ChEBI" id="CHEBI:456215"/>
        <dbReference type="EC" id="6.1.1.16"/>
    </reaction>
</comment>
<feature type="binding site" evidence="13">
    <location>
        <position position="239"/>
    </location>
    <ligand>
        <name>Zn(2+)</name>
        <dbReference type="ChEBI" id="CHEBI:29105"/>
    </ligand>
</feature>
<dbReference type="Pfam" id="PF01406">
    <property type="entry name" value="tRNA-synt_1e"/>
    <property type="match status" value="1"/>
</dbReference>
<keyword evidence="7 13" id="KW-0547">Nucleotide-binding</keyword>
<dbReference type="CDD" id="cd00672">
    <property type="entry name" value="CysRS_core"/>
    <property type="match status" value="1"/>
</dbReference>
<feature type="binding site" evidence="13">
    <location>
        <position position="214"/>
    </location>
    <ligand>
        <name>Zn(2+)</name>
        <dbReference type="ChEBI" id="CHEBI:29105"/>
    </ligand>
</feature>
<dbReference type="Proteomes" id="UP000224130">
    <property type="component" value="Unassembled WGS sequence"/>
</dbReference>
<comment type="cofactor">
    <cofactor evidence="13">
        <name>Zn(2+)</name>
        <dbReference type="ChEBI" id="CHEBI:29105"/>
    </cofactor>
    <text evidence="13">Binds 1 zinc ion per subunit.</text>
</comment>
<evidence type="ECO:0000256" key="4">
    <source>
        <dbReference type="ARBA" id="ARBA00022490"/>
    </source>
</evidence>
<dbReference type="SUPFAM" id="SSF52374">
    <property type="entry name" value="Nucleotidylyl transferase"/>
    <property type="match status" value="1"/>
</dbReference>
<organism evidence="15 16">
    <name type="scientific">Isoptericola jiangsuensis</name>
    <dbReference type="NCBI Taxonomy" id="548579"/>
    <lineage>
        <taxon>Bacteria</taxon>
        <taxon>Bacillati</taxon>
        <taxon>Actinomycetota</taxon>
        <taxon>Actinomycetes</taxon>
        <taxon>Micrococcales</taxon>
        <taxon>Promicromonosporaceae</taxon>
        <taxon>Isoptericola</taxon>
    </lineage>
</organism>
<evidence type="ECO:0000256" key="11">
    <source>
        <dbReference type="ARBA" id="ARBA00023146"/>
    </source>
</evidence>
<dbReference type="EC" id="6.1.1.16" evidence="13"/>
<keyword evidence="11 13" id="KW-0030">Aminoacyl-tRNA synthetase</keyword>
<keyword evidence="4 13" id="KW-0963">Cytoplasm</keyword>
<sequence length="476" mass="51802">MTLHLYDTATRTVRELVPRTPGKVGIYVCGATVQSAPHVGHLRPVVAFDVLRRWLVRSGLDVTLIRNITDIDDKILAKAADAGREWWAHAALYEREFAAAYDALGVLPPTYEPRATQHMPQMIALMDRLVERGHAYATGPGNVWFDVRSWSGYGSLTRQRLDDLNPESTDDAVAGEKKDPHDFALWKAPRDGEPATASWDSPYGRGRPGWHLECSAMAQRYLGDAFDIHGGGLDLRFPHHENEQAQSRAAGYGFADRWMHSAWVTQQGVKMSKSLGNGLAAHELLAHAPAAAVRYALAAVQYRSMLEWGPDTLDEARATWERLSGFVARAAERVTPVTLDEVRTTVLPDAFTTAMDDDLNVPAALAVVHETLRAGNTALAAGDDDAARAALVALRGMLDVLGLDPADPHWTATTDNRADAALDSLVRAELDARAAARAAKDWATSDAIRDRLTAAGVVVQDSPDGARWALADSKGE</sequence>
<comment type="subcellular location">
    <subcellularLocation>
        <location evidence="1 13">Cytoplasm</location>
    </subcellularLocation>
</comment>
<dbReference type="Pfam" id="PF09190">
    <property type="entry name" value="DALR_2"/>
    <property type="match status" value="1"/>
</dbReference>
<dbReference type="PRINTS" id="PR00983">
    <property type="entry name" value="TRNASYNTHCYS"/>
</dbReference>
<evidence type="ECO:0000256" key="9">
    <source>
        <dbReference type="ARBA" id="ARBA00022840"/>
    </source>
</evidence>
<keyword evidence="10 13" id="KW-0648">Protein biosynthesis</keyword>
<feature type="binding site" evidence="13">
    <location>
        <position position="243"/>
    </location>
    <ligand>
        <name>Zn(2+)</name>
        <dbReference type="ChEBI" id="CHEBI:29105"/>
    </ligand>
</feature>
<dbReference type="GO" id="GO:0005524">
    <property type="term" value="F:ATP binding"/>
    <property type="evidence" value="ECO:0007669"/>
    <property type="project" value="UniProtKB-UniRule"/>
</dbReference>
<dbReference type="EMBL" id="PDJJ01000001">
    <property type="protein sequence ID" value="PFG44373.1"/>
    <property type="molecule type" value="Genomic_DNA"/>
</dbReference>
<evidence type="ECO:0000256" key="6">
    <source>
        <dbReference type="ARBA" id="ARBA00022723"/>
    </source>
</evidence>
<evidence type="ECO:0000256" key="12">
    <source>
        <dbReference type="ARBA" id="ARBA00047398"/>
    </source>
</evidence>
<feature type="short sequence motif" description="'KMSKS' region" evidence="13">
    <location>
        <begin position="270"/>
        <end position="274"/>
    </location>
</feature>
<dbReference type="InterPro" id="IPR015273">
    <property type="entry name" value="Cys-tRNA-synt_Ia_DALR"/>
</dbReference>
<dbReference type="PANTHER" id="PTHR10890:SF30">
    <property type="entry name" value="CYSTEINE--TRNA LIGASE"/>
    <property type="match status" value="1"/>
</dbReference>
<keyword evidence="9 13" id="KW-0067">ATP-binding</keyword>
<dbReference type="HAMAP" id="MF_00041">
    <property type="entry name" value="Cys_tRNA_synth"/>
    <property type="match status" value="1"/>
</dbReference>
<dbReference type="OrthoDB" id="9815130at2"/>
<keyword evidence="8 13" id="KW-0862">Zinc</keyword>
<protein>
    <recommendedName>
        <fullName evidence="13">Cysteine--tRNA ligase</fullName>
        <ecNumber evidence="13">6.1.1.16</ecNumber>
    </recommendedName>
    <alternativeName>
        <fullName evidence="13">Cysteinyl-tRNA synthetase</fullName>
        <shortName evidence="13">CysRS</shortName>
    </alternativeName>
</protein>
<dbReference type="SUPFAM" id="SSF47323">
    <property type="entry name" value="Anticodon-binding domain of a subclass of class I aminoacyl-tRNA synthetases"/>
    <property type="match status" value="1"/>
</dbReference>
<evidence type="ECO:0000256" key="2">
    <source>
        <dbReference type="ARBA" id="ARBA00005594"/>
    </source>
</evidence>
<keyword evidence="16" id="KW-1185">Reference proteome</keyword>
<dbReference type="Gene3D" id="3.40.50.620">
    <property type="entry name" value="HUPs"/>
    <property type="match status" value="1"/>
</dbReference>
<dbReference type="InterPro" id="IPR032678">
    <property type="entry name" value="tRNA-synt_1_cat_dom"/>
</dbReference>
<dbReference type="RefSeq" id="WP_098464585.1">
    <property type="nucleotide sequence ID" value="NZ_PDJJ01000001.1"/>
</dbReference>
<evidence type="ECO:0000256" key="13">
    <source>
        <dbReference type="HAMAP-Rule" id="MF_00041"/>
    </source>
</evidence>
<evidence type="ECO:0000313" key="15">
    <source>
        <dbReference type="EMBL" id="PFG44373.1"/>
    </source>
</evidence>
<proteinExistence type="inferred from homology"/>
<dbReference type="InterPro" id="IPR009080">
    <property type="entry name" value="tRNAsynth_Ia_anticodon-bd"/>
</dbReference>